<dbReference type="AlphaFoldDB" id="A0A8X6LL85"/>
<dbReference type="GO" id="GO:0010629">
    <property type="term" value="P:negative regulation of gene expression"/>
    <property type="evidence" value="ECO:0007669"/>
    <property type="project" value="TreeGrafter"/>
</dbReference>
<dbReference type="GO" id="GO:0005634">
    <property type="term" value="C:nucleus"/>
    <property type="evidence" value="ECO:0007669"/>
    <property type="project" value="UniProtKB-SubCell"/>
</dbReference>
<keyword evidence="2" id="KW-0539">Nucleus</keyword>
<dbReference type="Proteomes" id="UP000887116">
    <property type="component" value="Unassembled WGS sequence"/>
</dbReference>
<accession>A0A8X6LL85</accession>
<evidence type="ECO:0000313" key="4">
    <source>
        <dbReference type="EMBL" id="GFR12472.1"/>
    </source>
</evidence>
<name>A0A8X6LL85_TRICU</name>
<evidence type="ECO:0000259" key="3">
    <source>
        <dbReference type="Pfam" id="PF18359"/>
    </source>
</evidence>
<dbReference type="OrthoDB" id="5792673at2759"/>
<proteinExistence type="predicted"/>
<dbReference type="PANTHER" id="PTHR46024">
    <property type="entry name" value="HISTONE-LYSINE N-METHYLTRANSFERASE EGGLESS"/>
    <property type="match status" value="1"/>
</dbReference>
<gene>
    <name evidence="4" type="primary">setdb1</name>
    <name evidence="4" type="ORF">TNCT_434911</name>
</gene>
<evidence type="ECO:0000256" key="2">
    <source>
        <dbReference type="ARBA" id="ARBA00023242"/>
    </source>
</evidence>
<dbReference type="GO" id="GO:0046974">
    <property type="term" value="F:histone H3K9 methyltransferase activity"/>
    <property type="evidence" value="ECO:0007669"/>
    <property type="project" value="TreeGrafter"/>
</dbReference>
<dbReference type="EMBL" id="BMAO01026788">
    <property type="protein sequence ID" value="GFR12472.1"/>
    <property type="molecule type" value="Genomic_DNA"/>
</dbReference>
<keyword evidence="5" id="KW-1185">Reference proteome</keyword>
<dbReference type="GO" id="GO:0070828">
    <property type="term" value="P:heterochromatin organization"/>
    <property type="evidence" value="ECO:0007669"/>
    <property type="project" value="TreeGrafter"/>
</dbReference>
<comment type="caution">
    <text evidence="4">The sequence shown here is derived from an EMBL/GenBank/DDBJ whole genome shotgun (WGS) entry which is preliminary data.</text>
</comment>
<evidence type="ECO:0000313" key="5">
    <source>
        <dbReference type="Proteomes" id="UP000887116"/>
    </source>
</evidence>
<protein>
    <submittedName>
        <fullName evidence="4">Histone-lysine N-methyltransferase SETDB1</fullName>
    </submittedName>
</protein>
<dbReference type="InterPro" id="IPR041291">
    <property type="entry name" value="TUDOR_5"/>
</dbReference>
<organism evidence="4 5">
    <name type="scientific">Trichonephila clavata</name>
    <name type="common">Joro spider</name>
    <name type="synonym">Nephila clavata</name>
    <dbReference type="NCBI Taxonomy" id="2740835"/>
    <lineage>
        <taxon>Eukaryota</taxon>
        <taxon>Metazoa</taxon>
        <taxon>Ecdysozoa</taxon>
        <taxon>Arthropoda</taxon>
        <taxon>Chelicerata</taxon>
        <taxon>Arachnida</taxon>
        <taxon>Araneae</taxon>
        <taxon>Araneomorphae</taxon>
        <taxon>Entelegynae</taxon>
        <taxon>Araneoidea</taxon>
        <taxon>Nephilidae</taxon>
        <taxon>Trichonephila</taxon>
    </lineage>
</organism>
<sequence length="117" mass="13408">VDVVPPKLFTAKQLAYRTNSDIIAPVGTRIVARYSDGVKPMLYAGIVAEPPKSTNLERYLIFFDDGYAQYIEHKDVYVVCGQSIDVADDVHKNIRKFIKAYLQKYPERPMLKLQKNQ</sequence>
<dbReference type="Pfam" id="PF18359">
    <property type="entry name" value="Tudor_5"/>
    <property type="match status" value="1"/>
</dbReference>
<feature type="domain" description="Histone methyltransferase Tudor" evidence="3">
    <location>
        <begin position="25"/>
        <end position="75"/>
    </location>
</feature>
<dbReference type="InterPro" id="IPR051516">
    <property type="entry name" value="SETDB_methyltransferase"/>
</dbReference>
<reference evidence="4" key="1">
    <citation type="submission" date="2020-07" db="EMBL/GenBank/DDBJ databases">
        <title>Multicomponent nature underlies the extraordinary mechanical properties of spider dragline silk.</title>
        <authorList>
            <person name="Kono N."/>
            <person name="Nakamura H."/>
            <person name="Mori M."/>
            <person name="Yoshida Y."/>
            <person name="Ohtoshi R."/>
            <person name="Malay A.D."/>
            <person name="Moran D.A.P."/>
            <person name="Tomita M."/>
            <person name="Numata K."/>
            <person name="Arakawa K."/>
        </authorList>
    </citation>
    <scope>NUCLEOTIDE SEQUENCE</scope>
</reference>
<comment type="subcellular location">
    <subcellularLocation>
        <location evidence="1">Nucleus</location>
    </subcellularLocation>
</comment>
<feature type="non-terminal residue" evidence="4">
    <location>
        <position position="117"/>
    </location>
</feature>
<dbReference type="Gene3D" id="2.30.30.140">
    <property type="match status" value="1"/>
</dbReference>
<dbReference type="SUPFAM" id="SSF63748">
    <property type="entry name" value="Tudor/PWWP/MBT"/>
    <property type="match status" value="1"/>
</dbReference>
<dbReference type="PANTHER" id="PTHR46024:SF1">
    <property type="entry name" value="HISTONE-LYSINE N-METHYLTRANSFERASE EGGLESS"/>
    <property type="match status" value="1"/>
</dbReference>
<evidence type="ECO:0000256" key="1">
    <source>
        <dbReference type="ARBA" id="ARBA00004123"/>
    </source>
</evidence>